<dbReference type="CDD" id="cd00056">
    <property type="entry name" value="ENDO3c"/>
    <property type="match status" value="1"/>
</dbReference>
<comment type="function">
    <text evidence="12">DNA repair enzyme that has both DNA N-glycosylase activity and AP-lyase activity. The DNA N-glycosylase activity releases various damaged pyrimidines from DNA by cleaving the N-glycosidic bond, leaving an AP (apurinic/apyrimidinic) site. The AP-lyase activity cleaves the phosphodiester bond 3' to the AP site by a beta-elimination, leaving a 3'-terminal unsaturated sugar and a product with a terminal 5'-phosphate.</text>
</comment>
<dbReference type="InterPro" id="IPR005759">
    <property type="entry name" value="Nth"/>
</dbReference>
<dbReference type="PANTHER" id="PTHR10359">
    <property type="entry name" value="A/G-SPECIFIC ADENINE GLYCOSYLASE/ENDONUCLEASE III"/>
    <property type="match status" value="1"/>
</dbReference>
<dbReference type="EC" id="4.2.99.18" evidence="12"/>
<reference evidence="15" key="1">
    <citation type="submission" date="2020-02" db="EMBL/GenBank/DDBJ databases">
        <authorList>
            <person name="Meier V. D."/>
        </authorList>
    </citation>
    <scope>NUCLEOTIDE SEQUENCE</scope>
    <source>
        <strain evidence="15">AVDCRST_MAG11</strain>
    </source>
</reference>
<comment type="catalytic activity">
    <reaction evidence="12">
        <text>2'-deoxyribonucleotide-(2'-deoxyribose 5'-phosphate)-2'-deoxyribonucleotide-DNA = a 3'-end 2'-deoxyribonucleotide-(2,3-dehydro-2,3-deoxyribose 5'-phosphate)-DNA + a 5'-end 5'-phospho-2'-deoxyribonucleoside-DNA + H(+)</text>
        <dbReference type="Rhea" id="RHEA:66592"/>
        <dbReference type="Rhea" id="RHEA-COMP:13180"/>
        <dbReference type="Rhea" id="RHEA-COMP:16897"/>
        <dbReference type="Rhea" id="RHEA-COMP:17067"/>
        <dbReference type="ChEBI" id="CHEBI:15378"/>
        <dbReference type="ChEBI" id="CHEBI:136412"/>
        <dbReference type="ChEBI" id="CHEBI:157695"/>
        <dbReference type="ChEBI" id="CHEBI:167181"/>
        <dbReference type="EC" id="4.2.99.18"/>
    </reaction>
</comment>
<dbReference type="InterPro" id="IPR003265">
    <property type="entry name" value="HhH-GPD_domain"/>
</dbReference>
<comment type="cofactor">
    <cofactor evidence="12">
        <name>[4Fe-4S] cluster</name>
        <dbReference type="ChEBI" id="CHEBI:49883"/>
    </cofactor>
    <text evidence="12">Binds 1 [4Fe-4S] cluster.</text>
</comment>
<dbReference type="AlphaFoldDB" id="A0A6J4K1T0"/>
<dbReference type="SMART" id="SM00525">
    <property type="entry name" value="FES"/>
    <property type="match status" value="1"/>
</dbReference>
<dbReference type="GO" id="GO:0019104">
    <property type="term" value="F:DNA N-glycosylase activity"/>
    <property type="evidence" value="ECO:0007669"/>
    <property type="project" value="UniProtKB-UniRule"/>
</dbReference>
<dbReference type="InterPro" id="IPR023170">
    <property type="entry name" value="HhH_base_excis_C"/>
</dbReference>
<keyword evidence="11 12" id="KW-0326">Glycosidase</keyword>
<keyword evidence="3 12" id="KW-0479">Metal-binding</keyword>
<keyword evidence="5 12" id="KW-0378">Hydrolase</keyword>
<feature type="binding site" evidence="12">
    <location>
        <position position="238"/>
    </location>
    <ligand>
        <name>[4Fe-4S] cluster</name>
        <dbReference type="ChEBI" id="CHEBI:49883"/>
    </ligand>
</feature>
<feature type="region of interest" description="Disordered" evidence="13">
    <location>
        <begin position="1"/>
        <end position="42"/>
    </location>
</feature>
<evidence type="ECO:0000256" key="13">
    <source>
        <dbReference type="SAM" id="MobiDB-lite"/>
    </source>
</evidence>
<evidence type="ECO:0000256" key="8">
    <source>
        <dbReference type="ARBA" id="ARBA00023125"/>
    </source>
</evidence>
<feature type="binding site" evidence="12">
    <location>
        <position position="241"/>
    </location>
    <ligand>
        <name>[4Fe-4S] cluster</name>
        <dbReference type="ChEBI" id="CHEBI:49883"/>
    </ligand>
</feature>
<dbReference type="InterPro" id="IPR004036">
    <property type="entry name" value="Endonuclease-III-like_CS2"/>
</dbReference>
<keyword evidence="15" id="KW-0255">Endonuclease</keyword>
<evidence type="ECO:0000256" key="11">
    <source>
        <dbReference type="ARBA" id="ARBA00023295"/>
    </source>
</evidence>
<evidence type="ECO:0000256" key="7">
    <source>
        <dbReference type="ARBA" id="ARBA00023014"/>
    </source>
</evidence>
<dbReference type="InterPro" id="IPR003651">
    <property type="entry name" value="Endonuclease3_FeS-loop_motif"/>
</dbReference>
<dbReference type="Pfam" id="PF00633">
    <property type="entry name" value="HHH"/>
    <property type="match status" value="1"/>
</dbReference>
<feature type="compositionally biased region" description="Low complexity" evidence="13">
    <location>
        <begin position="13"/>
        <end position="32"/>
    </location>
</feature>
<comment type="similarity">
    <text evidence="1 12">Belongs to the Nth/MutY family.</text>
</comment>
<evidence type="ECO:0000256" key="10">
    <source>
        <dbReference type="ARBA" id="ARBA00023239"/>
    </source>
</evidence>
<evidence type="ECO:0000256" key="9">
    <source>
        <dbReference type="ARBA" id="ARBA00023204"/>
    </source>
</evidence>
<evidence type="ECO:0000259" key="14">
    <source>
        <dbReference type="SMART" id="SM00478"/>
    </source>
</evidence>
<evidence type="ECO:0000256" key="2">
    <source>
        <dbReference type="ARBA" id="ARBA00022485"/>
    </source>
</evidence>
<feature type="domain" description="HhH-GPD" evidence="14">
    <location>
        <begin position="81"/>
        <end position="229"/>
    </location>
</feature>
<protein>
    <recommendedName>
        <fullName evidence="12">Endonuclease III</fullName>
        <ecNumber evidence="12">4.2.99.18</ecNumber>
    </recommendedName>
    <alternativeName>
        <fullName evidence="12">DNA-(apurinic or apyrimidinic site) lyase</fullName>
    </alternativeName>
</protein>
<dbReference type="FunFam" id="1.10.340.30:FF:000001">
    <property type="entry name" value="Endonuclease III"/>
    <property type="match status" value="1"/>
</dbReference>
<keyword evidence="15" id="KW-0540">Nuclease</keyword>
<keyword evidence="2 12" id="KW-0004">4Fe-4S</keyword>
<keyword evidence="10 12" id="KW-0456">Lyase</keyword>
<dbReference type="GO" id="GO:0006285">
    <property type="term" value="P:base-excision repair, AP site formation"/>
    <property type="evidence" value="ECO:0007669"/>
    <property type="project" value="TreeGrafter"/>
</dbReference>
<dbReference type="GO" id="GO:0046872">
    <property type="term" value="F:metal ion binding"/>
    <property type="evidence" value="ECO:0007669"/>
    <property type="project" value="UniProtKB-KW"/>
</dbReference>
<sequence length="256" mass="27395">MPENRRPSRRSTPDAQQPTAPAARRSALGALPPKAPRPPRSRAALRAHADLLFARLHAAYPDAHCELDFTTPLELLVATILSAQCTDKRVNLVTPALFARFPTAEALAAADVAEVEELVRSTGFFRNKARSVVGMARALVAGHGGAVPREMDALTGLPGVGRKTANVILGNAFGMNEGVVVDTHVGRLAVRLGLTRETDPVRVEQALVPLFPRERWALLSHLLIAHGRAICEARVPKCSACVLADVCPRVGVVRAT</sequence>
<dbReference type="FunFam" id="1.10.1670.10:FF:000001">
    <property type="entry name" value="Endonuclease III"/>
    <property type="match status" value="1"/>
</dbReference>
<feature type="binding site" evidence="12">
    <location>
        <position position="231"/>
    </location>
    <ligand>
        <name>[4Fe-4S] cluster</name>
        <dbReference type="ChEBI" id="CHEBI:49883"/>
    </ligand>
</feature>
<dbReference type="SUPFAM" id="SSF48150">
    <property type="entry name" value="DNA-glycosylase"/>
    <property type="match status" value="1"/>
</dbReference>
<keyword evidence="6 12" id="KW-0408">Iron</keyword>
<name>A0A6J4K1T0_9BACT</name>
<keyword evidence="7 12" id="KW-0411">Iron-sulfur</keyword>
<dbReference type="SMART" id="SM00478">
    <property type="entry name" value="ENDO3c"/>
    <property type="match status" value="1"/>
</dbReference>
<keyword evidence="9 12" id="KW-0234">DNA repair</keyword>
<evidence type="ECO:0000256" key="5">
    <source>
        <dbReference type="ARBA" id="ARBA00022801"/>
    </source>
</evidence>
<evidence type="ECO:0000256" key="6">
    <source>
        <dbReference type="ARBA" id="ARBA00023004"/>
    </source>
</evidence>
<dbReference type="NCBIfam" id="TIGR01083">
    <property type="entry name" value="nth"/>
    <property type="match status" value="1"/>
</dbReference>
<gene>
    <name evidence="12" type="primary">nth</name>
    <name evidence="15" type="ORF">AVDCRST_MAG11-262</name>
</gene>
<dbReference type="PANTHER" id="PTHR10359:SF18">
    <property type="entry name" value="ENDONUCLEASE III"/>
    <property type="match status" value="1"/>
</dbReference>
<dbReference type="InterPro" id="IPR011257">
    <property type="entry name" value="DNA_glycosylase"/>
</dbReference>
<dbReference type="EMBL" id="CADCTU010000064">
    <property type="protein sequence ID" value="CAA9293062.1"/>
    <property type="molecule type" value="Genomic_DNA"/>
</dbReference>
<dbReference type="InterPro" id="IPR000445">
    <property type="entry name" value="HhH_motif"/>
</dbReference>
<proteinExistence type="inferred from homology"/>
<organism evidence="15">
    <name type="scientific">uncultured Gemmatimonadaceae bacterium</name>
    <dbReference type="NCBI Taxonomy" id="246130"/>
    <lineage>
        <taxon>Bacteria</taxon>
        <taxon>Pseudomonadati</taxon>
        <taxon>Gemmatimonadota</taxon>
        <taxon>Gemmatimonadia</taxon>
        <taxon>Gemmatimonadales</taxon>
        <taxon>Gemmatimonadaceae</taxon>
        <taxon>environmental samples</taxon>
    </lineage>
</organism>
<dbReference type="Gene3D" id="1.10.1670.10">
    <property type="entry name" value="Helix-hairpin-Helix base-excision DNA repair enzymes (C-terminal)"/>
    <property type="match status" value="1"/>
</dbReference>
<evidence type="ECO:0000256" key="3">
    <source>
        <dbReference type="ARBA" id="ARBA00022723"/>
    </source>
</evidence>
<keyword evidence="4 12" id="KW-0227">DNA damage</keyword>
<evidence type="ECO:0000256" key="4">
    <source>
        <dbReference type="ARBA" id="ARBA00022763"/>
    </source>
</evidence>
<evidence type="ECO:0000256" key="12">
    <source>
        <dbReference type="HAMAP-Rule" id="MF_00942"/>
    </source>
</evidence>
<feature type="binding site" evidence="12">
    <location>
        <position position="247"/>
    </location>
    <ligand>
        <name>[4Fe-4S] cluster</name>
        <dbReference type="ChEBI" id="CHEBI:49883"/>
    </ligand>
</feature>
<evidence type="ECO:0000256" key="1">
    <source>
        <dbReference type="ARBA" id="ARBA00008343"/>
    </source>
</evidence>
<evidence type="ECO:0000313" key="15">
    <source>
        <dbReference type="EMBL" id="CAA9293062.1"/>
    </source>
</evidence>
<dbReference type="GO" id="GO:0140078">
    <property type="term" value="F:class I DNA-(apurinic or apyrimidinic site) endonuclease activity"/>
    <property type="evidence" value="ECO:0007669"/>
    <property type="project" value="UniProtKB-EC"/>
</dbReference>
<dbReference type="GO" id="GO:0051539">
    <property type="term" value="F:4 iron, 4 sulfur cluster binding"/>
    <property type="evidence" value="ECO:0007669"/>
    <property type="project" value="UniProtKB-UniRule"/>
</dbReference>
<keyword evidence="8 12" id="KW-0238">DNA-binding</keyword>
<dbReference type="PROSITE" id="PS01155">
    <property type="entry name" value="ENDONUCLEASE_III_2"/>
    <property type="match status" value="1"/>
</dbReference>
<accession>A0A6J4K1T0</accession>
<dbReference type="HAMAP" id="MF_00942">
    <property type="entry name" value="Nth"/>
    <property type="match status" value="1"/>
</dbReference>
<dbReference type="Gene3D" id="1.10.340.30">
    <property type="entry name" value="Hypothetical protein, domain 2"/>
    <property type="match status" value="1"/>
</dbReference>
<dbReference type="GO" id="GO:0003677">
    <property type="term" value="F:DNA binding"/>
    <property type="evidence" value="ECO:0007669"/>
    <property type="project" value="UniProtKB-UniRule"/>
</dbReference>
<dbReference type="Pfam" id="PF00730">
    <property type="entry name" value="HhH-GPD"/>
    <property type="match status" value="1"/>
</dbReference>